<dbReference type="RefSeq" id="WP_093229494.1">
    <property type="nucleotide sequence ID" value="NZ_FORR01000006.1"/>
</dbReference>
<evidence type="ECO:0000313" key="7">
    <source>
        <dbReference type="Proteomes" id="UP000199545"/>
    </source>
</evidence>
<protein>
    <submittedName>
        <fullName evidence="6">MerR HTH family regulatory protein</fullName>
    </submittedName>
</protein>
<evidence type="ECO:0000259" key="5">
    <source>
        <dbReference type="PROSITE" id="PS50937"/>
    </source>
</evidence>
<dbReference type="Pfam" id="PF13411">
    <property type="entry name" value="MerR_1"/>
    <property type="match status" value="1"/>
</dbReference>
<sequence>MSYKDQKVIGIGTVSELTGLSLRQIRYYEERKLIFPARTEGGTRKYSFSDVEKLIDIANKMEDGLQTSEIKKIEKRIKDRKVRDQMIRGQLNAAFRIRK</sequence>
<dbReference type="Gene3D" id="1.10.1660.10">
    <property type="match status" value="1"/>
</dbReference>
<dbReference type="AlphaFoldDB" id="A0A1I3PVN2"/>
<dbReference type="PANTHER" id="PTHR30204:SF65">
    <property type="entry name" value="HTH-TYPE TRANSCRIPTIONAL REGULATOR TNRA"/>
    <property type="match status" value="1"/>
</dbReference>
<name>A0A1I3PVN2_9BACL</name>
<accession>A0A1I3PVN2</accession>
<dbReference type="SMART" id="SM00422">
    <property type="entry name" value="HTH_MERR"/>
    <property type="match status" value="1"/>
</dbReference>
<evidence type="ECO:0000313" key="6">
    <source>
        <dbReference type="EMBL" id="SFJ25402.1"/>
    </source>
</evidence>
<evidence type="ECO:0000256" key="3">
    <source>
        <dbReference type="ARBA" id="ARBA00023125"/>
    </source>
</evidence>
<feature type="domain" description="HTH merR-type" evidence="5">
    <location>
        <begin position="8"/>
        <end position="76"/>
    </location>
</feature>
<proteinExistence type="predicted"/>
<gene>
    <name evidence="6" type="ORF">SAMN05421852_106133</name>
</gene>
<dbReference type="STRING" id="46223.SAMN05421852_106133"/>
<keyword evidence="7" id="KW-1185">Reference proteome</keyword>
<dbReference type="InterPro" id="IPR000551">
    <property type="entry name" value="MerR-type_HTH_dom"/>
</dbReference>
<dbReference type="InterPro" id="IPR009061">
    <property type="entry name" value="DNA-bd_dom_put_sf"/>
</dbReference>
<dbReference type="OrthoDB" id="9806513at2"/>
<evidence type="ECO:0000256" key="2">
    <source>
        <dbReference type="ARBA" id="ARBA00023015"/>
    </source>
</evidence>
<reference evidence="6 7" key="1">
    <citation type="submission" date="2016-10" db="EMBL/GenBank/DDBJ databases">
        <authorList>
            <person name="de Groot N.N."/>
        </authorList>
    </citation>
    <scope>NUCLEOTIDE SEQUENCE [LARGE SCALE GENOMIC DNA]</scope>
    <source>
        <strain evidence="6 7">DSM 44778</strain>
    </source>
</reference>
<dbReference type="GO" id="GO:0003700">
    <property type="term" value="F:DNA-binding transcription factor activity"/>
    <property type="evidence" value="ECO:0007669"/>
    <property type="project" value="InterPro"/>
</dbReference>
<keyword evidence="2" id="KW-0805">Transcription regulation</keyword>
<keyword evidence="4" id="KW-0804">Transcription</keyword>
<dbReference type="Proteomes" id="UP000199545">
    <property type="component" value="Unassembled WGS sequence"/>
</dbReference>
<dbReference type="PANTHER" id="PTHR30204">
    <property type="entry name" value="REDOX-CYCLING DRUG-SENSING TRANSCRIPTIONAL ACTIVATOR SOXR"/>
    <property type="match status" value="1"/>
</dbReference>
<keyword evidence="3" id="KW-0238">DNA-binding</keyword>
<keyword evidence="1" id="KW-0678">Repressor</keyword>
<dbReference type="PROSITE" id="PS50937">
    <property type="entry name" value="HTH_MERR_2"/>
    <property type="match status" value="1"/>
</dbReference>
<dbReference type="EMBL" id="FORR01000006">
    <property type="protein sequence ID" value="SFJ25402.1"/>
    <property type="molecule type" value="Genomic_DNA"/>
</dbReference>
<dbReference type="GO" id="GO:0003677">
    <property type="term" value="F:DNA binding"/>
    <property type="evidence" value="ECO:0007669"/>
    <property type="project" value="UniProtKB-KW"/>
</dbReference>
<evidence type="ECO:0000256" key="1">
    <source>
        <dbReference type="ARBA" id="ARBA00022491"/>
    </source>
</evidence>
<dbReference type="InterPro" id="IPR047057">
    <property type="entry name" value="MerR_fam"/>
</dbReference>
<dbReference type="SUPFAM" id="SSF46955">
    <property type="entry name" value="Putative DNA-binding domain"/>
    <property type="match status" value="1"/>
</dbReference>
<organism evidence="6 7">
    <name type="scientific">Thermoflavimicrobium dichotomicum</name>
    <dbReference type="NCBI Taxonomy" id="46223"/>
    <lineage>
        <taxon>Bacteria</taxon>
        <taxon>Bacillati</taxon>
        <taxon>Bacillota</taxon>
        <taxon>Bacilli</taxon>
        <taxon>Bacillales</taxon>
        <taxon>Thermoactinomycetaceae</taxon>
        <taxon>Thermoflavimicrobium</taxon>
    </lineage>
</organism>
<evidence type="ECO:0000256" key="4">
    <source>
        <dbReference type="ARBA" id="ARBA00023163"/>
    </source>
</evidence>